<gene>
    <name evidence="5" type="ORF">Bdt_3687</name>
</gene>
<dbReference type="Proteomes" id="UP000010074">
    <property type="component" value="Chromosome"/>
</dbReference>
<dbReference type="PROSITE" id="PS50893">
    <property type="entry name" value="ABC_TRANSPORTER_2"/>
    <property type="match status" value="1"/>
</dbReference>
<dbReference type="PANTHER" id="PTHR43023">
    <property type="entry name" value="PROTEIN TRIGALACTOSYLDIACYLGLYCEROL 3, CHLOROPLASTIC"/>
    <property type="match status" value="1"/>
</dbReference>
<dbReference type="EMBL" id="CP002930">
    <property type="protein sequence ID" value="AFY03360.1"/>
    <property type="molecule type" value="Genomic_DNA"/>
</dbReference>
<dbReference type="Gene3D" id="3.40.50.300">
    <property type="entry name" value="P-loop containing nucleotide triphosphate hydrolases"/>
    <property type="match status" value="1"/>
</dbReference>
<dbReference type="PROSITE" id="PS00211">
    <property type="entry name" value="ABC_TRANSPORTER_1"/>
    <property type="match status" value="1"/>
</dbReference>
<dbReference type="GO" id="GO:0016887">
    <property type="term" value="F:ATP hydrolysis activity"/>
    <property type="evidence" value="ECO:0007669"/>
    <property type="project" value="InterPro"/>
</dbReference>
<evidence type="ECO:0000256" key="1">
    <source>
        <dbReference type="ARBA" id="ARBA00022448"/>
    </source>
</evidence>
<dbReference type="AlphaFoldDB" id="K7Z2M0"/>
<dbReference type="STRING" id="1069642.Bdt_3687"/>
<evidence type="ECO:0000313" key="6">
    <source>
        <dbReference type="Proteomes" id="UP000010074"/>
    </source>
</evidence>
<protein>
    <submittedName>
        <fullName evidence="5">ABC transporter, ATP-binding protein</fullName>
    </submittedName>
</protein>
<reference evidence="5 6" key="1">
    <citation type="journal article" date="2012" name="BMC Genomics">
        <title>Genome analysis of a simultaneously predatory and prey-independent, novel Bdellovibrio bacteriovorus from the River Tiber, supports in silico predictions of both ancient and recent lateral gene transfer from diverse bacteria.</title>
        <authorList>
            <person name="Hobley L."/>
            <person name="Lerner T.R."/>
            <person name="Williams L.E."/>
            <person name="Lambert C."/>
            <person name="Till R."/>
            <person name="Milner D.S."/>
            <person name="Basford S.M."/>
            <person name="Capeness M.J."/>
            <person name="Fenton A.K."/>
            <person name="Atterbury R.J."/>
            <person name="Harris M.A."/>
            <person name="Sockett R.E."/>
        </authorList>
    </citation>
    <scope>NUCLEOTIDE SEQUENCE [LARGE SCALE GENOMIC DNA]</scope>
    <source>
        <strain evidence="5 6">Tiberius</strain>
    </source>
</reference>
<dbReference type="PANTHER" id="PTHR43023:SF6">
    <property type="entry name" value="INTERMEMBRANE PHOSPHOLIPID TRANSPORT SYSTEM ATP-BINDING PROTEIN MLAF"/>
    <property type="match status" value="1"/>
</dbReference>
<dbReference type="CDD" id="cd03261">
    <property type="entry name" value="ABC_Org_Solvent_Resistant"/>
    <property type="match status" value="1"/>
</dbReference>
<evidence type="ECO:0000256" key="3">
    <source>
        <dbReference type="ARBA" id="ARBA00022840"/>
    </source>
</evidence>
<accession>K7Z2M0</accession>
<dbReference type="SUPFAM" id="SSF52540">
    <property type="entry name" value="P-loop containing nucleoside triphosphate hydrolases"/>
    <property type="match status" value="1"/>
</dbReference>
<evidence type="ECO:0000313" key="5">
    <source>
        <dbReference type="EMBL" id="AFY03360.1"/>
    </source>
</evidence>
<dbReference type="PATRIC" id="fig|1069642.3.peg.3645"/>
<sequence length="252" mass="27809">MSIISLKDVTVAFEDLVVLKSINLEIQAGESFVIVGPSGQGKTTLLKAMAGLVSPRNGKVFVEQMDWSTLSNKERLPLLKKVGILFQKNALFDSLTCVQNISFPLRETTGLSDWEITKKAEYFLDAVGIPHARDLYPDEISGGMQKRLGIARALALDPEIIFYDDPTAGLDPITSRKIIDLIMTLKKEKRSTVVAITNDMNRAFQMADRIGMVVDQELLITGTPEETKNHADPRVHQFIRGLLAGPLTTANV</sequence>
<dbReference type="HOGENOM" id="CLU_000604_1_22_7"/>
<evidence type="ECO:0000259" key="4">
    <source>
        <dbReference type="PROSITE" id="PS50893"/>
    </source>
</evidence>
<organism evidence="5 6">
    <name type="scientific">Bdellovibrio bacteriovorus str. Tiberius</name>
    <dbReference type="NCBI Taxonomy" id="1069642"/>
    <lineage>
        <taxon>Bacteria</taxon>
        <taxon>Pseudomonadati</taxon>
        <taxon>Bdellovibrionota</taxon>
        <taxon>Bdellovibrionia</taxon>
        <taxon>Bdellovibrionales</taxon>
        <taxon>Pseudobdellovibrionaceae</taxon>
        <taxon>Bdellovibrio</taxon>
    </lineage>
</organism>
<dbReference type="GO" id="GO:0005524">
    <property type="term" value="F:ATP binding"/>
    <property type="evidence" value="ECO:0007669"/>
    <property type="project" value="UniProtKB-KW"/>
</dbReference>
<feature type="domain" description="ABC transporter" evidence="4">
    <location>
        <begin position="4"/>
        <end position="240"/>
    </location>
</feature>
<proteinExistence type="predicted"/>
<dbReference type="SMART" id="SM00382">
    <property type="entry name" value="AAA"/>
    <property type="match status" value="1"/>
</dbReference>
<dbReference type="KEGG" id="bbat:Bdt_3687"/>
<name>K7Z2M0_BDEBC</name>
<dbReference type="InterPro" id="IPR017871">
    <property type="entry name" value="ABC_transporter-like_CS"/>
</dbReference>
<keyword evidence="3 5" id="KW-0067">ATP-binding</keyword>
<keyword evidence="1" id="KW-0813">Transport</keyword>
<dbReference type="InterPro" id="IPR003439">
    <property type="entry name" value="ABC_transporter-like_ATP-bd"/>
</dbReference>
<dbReference type="OrthoDB" id="5290734at2"/>
<keyword evidence="2" id="KW-0547">Nucleotide-binding</keyword>
<evidence type="ECO:0000256" key="2">
    <source>
        <dbReference type="ARBA" id="ARBA00022741"/>
    </source>
</evidence>
<dbReference type="InterPro" id="IPR027417">
    <property type="entry name" value="P-loop_NTPase"/>
</dbReference>
<dbReference type="Pfam" id="PF00005">
    <property type="entry name" value="ABC_tran"/>
    <property type="match status" value="1"/>
</dbReference>
<dbReference type="InterPro" id="IPR003593">
    <property type="entry name" value="AAA+_ATPase"/>
</dbReference>
<dbReference type="RefSeq" id="WP_015092759.1">
    <property type="nucleotide sequence ID" value="NC_019567.1"/>
</dbReference>